<organism evidence="2 3">
    <name type="scientific">Cohnella herbarum</name>
    <dbReference type="NCBI Taxonomy" id="2728023"/>
    <lineage>
        <taxon>Bacteria</taxon>
        <taxon>Bacillati</taxon>
        <taxon>Bacillota</taxon>
        <taxon>Bacilli</taxon>
        <taxon>Bacillales</taxon>
        <taxon>Paenibacillaceae</taxon>
        <taxon>Cohnella</taxon>
    </lineage>
</organism>
<dbReference type="AlphaFoldDB" id="A0A7Z2ZN22"/>
<dbReference type="PANTHER" id="PTHR42977:SF1">
    <property type="entry name" value="BLR6576 PROTEIN"/>
    <property type="match status" value="1"/>
</dbReference>
<reference evidence="2 3" key="1">
    <citation type="submission" date="2020-04" db="EMBL/GenBank/DDBJ databases">
        <title>Genome sequencing of novel species.</title>
        <authorList>
            <person name="Heo J."/>
            <person name="Kim S.-J."/>
            <person name="Kim J.-S."/>
            <person name="Hong S.-B."/>
            <person name="Kwon S.-W."/>
        </authorList>
    </citation>
    <scope>NUCLEOTIDE SEQUENCE [LARGE SCALE GENOMIC DNA]</scope>
    <source>
        <strain evidence="2 3">MFER-1</strain>
    </source>
</reference>
<proteinExistence type="predicted"/>
<dbReference type="SUPFAM" id="SSF53474">
    <property type="entry name" value="alpha/beta-Hydrolases"/>
    <property type="match status" value="1"/>
</dbReference>
<dbReference type="EMBL" id="CP051680">
    <property type="protein sequence ID" value="QJD85654.1"/>
    <property type="molecule type" value="Genomic_DNA"/>
</dbReference>
<feature type="domain" description="AB hydrolase-1" evidence="1">
    <location>
        <begin position="15"/>
        <end position="102"/>
    </location>
</feature>
<name>A0A7Z2ZN22_9BACL</name>
<accession>A0A7Z2ZN22</accession>
<evidence type="ECO:0000313" key="2">
    <source>
        <dbReference type="EMBL" id="QJD85654.1"/>
    </source>
</evidence>
<dbReference type="InterPro" id="IPR029058">
    <property type="entry name" value="AB_hydrolase_fold"/>
</dbReference>
<keyword evidence="3" id="KW-1185">Reference proteome</keyword>
<dbReference type="GO" id="GO:0004301">
    <property type="term" value="F:epoxide hydrolase activity"/>
    <property type="evidence" value="ECO:0007669"/>
    <property type="project" value="TreeGrafter"/>
</dbReference>
<dbReference type="KEGG" id="cheb:HH215_22360"/>
<dbReference type="PANTHER" id="PTHR42977">
    <property type="entry name" value="HYDROLASE-RELATED"/>
    <property type="match status" value="1"/>
</dbReference>
<protein>
    <submittedName>
        <fullName evidence="2">Alpha/beta hydrolase</fullName>
    </submittedName>
</protein>
<gene>
    <name evidence="2" type="ORF">HH215_22360</name>
</gene>
<evidence type="ECO:0000259" key="1">
    <source>
        <dbReference type="Pfam" id="PF00561"/>
    </source>
</evidence>
<dbReference type="Pfam" id="PF00561">
    <property type="entry name" value="Abhydrolase_1"/>
    <property type="match status" value="1"/>
</dbReference>
<dbReference type="Proteomes" id="UP000502248">
    <property type="component" value="Chromosome"/>
</dbReference>
<keyword evidence="2" id="KW-0378">Hydrolase</keyword>
<dbReference type="RefSeq" id="WP_169281914.1">
    <property type="nucleotide sequence ID" value="NZ_CP051680.1"/>
</dbReference>
<evidence type="ECO:0000313" key="3">
    <source>
        <dbReference type="Proteomes" id="UP000502248"/>
    </source>
</evidence>
<dbReference type="InterPro" id="IPR051340">
    <property type="entry name" value="Haloalkane_dehalogenase"/>
</dbReference>
<dbReference type="Gene3D" id="3.40.50.1820">
    <property type="entry name" value="alpha/beta hydrolase"/>
    <property type="match status" value="1"/>
</dbReference>
<dbReference type="InterPro" id="IPR000073">
    <property type="entry name" value="AB_hydrolase_1"/>
</dbReference>
<sequence length="167" mass="19259">MSDVGMGSLQTCTDFSYTFEQFSLIIEQLLDQLSIPQFILYCHDYGGPVGFRLAVRHPLRVRSFIIQNSVVNFEGLGTPFDVFKALWEHPDARTQQEFAATVTSFDFTKKQYFTGACYPERVSPDGPYMDQMFLNRPGNREIQVALGYDYRKNVEQYPIWQQIGLSL</sequence>